<dbReference type="GO" id="GO:0004672">
    <property type="term" value="F:protein kinase activity"/>
    <property type="evidence" value="ECO:0007669"/>
    <property type="project" value="InterPro"/>
</dbReference>
<evidence type="ECO:0000256" key="1">
    <source>
        <dbReference type="PROSITE-ProRule" id="PRU10141"/>
    </source>
</evidence>
<dbReference type="GO" id="GO:0005524">
    <property type="term" value="F:ATP binding"/>
    <property type="evidence" value="ECO:0007669"/>
    <property type="project" value="UniProtKB-UniRule"/>
</dbReference>
<dbReference type="AlphaFoldDB" id="A0AAN6PVA1"/>
<dbReference type="Gene3D" id="1.10.510.10">
    <property type="entry name" value="Transferase(Phosphotransferase) domain 1"/>
    <property type="match status" value="1"/>
</dbReference>
<comment type="caution">
    <text evidence="4">The sequence shown here is derived from an EMBL/GenBank/DDBJ whole genome shotgun (WGS) entry which is preliminary data.</text>
</comment>
<dbReference type="InterPro" id="IPR053083">
    <property type="entry name" value="TF_kinase-domain_protein"/>
</dbReference>
<feature type="region of interest" description="Disordered" evidence="2">
    <location>
        <begin position="28"/>
        <end position="48"/>
    </location>
</feature>
<name>A0AAN6PVA1_9PEZI</name>
<feature type="compositionally biased region" description="Basic and acidic residues" evidence="2">
    <location>
        <begin position="28"/>
        <end position="44"/>
    </location>
</feature>
<gene>
    <name evidence="4" type="ORF">N658DRAFT_509591</name>
</gene>
<dbReference type="PROSITE" id="PS50011">
    <property type="entry name" value="PROTEIN_KINASE_DOM"/>
    <property type="match status" value="1"/>
</dbReference>
<evidence type="ECO:0000313" key="4">
    <source>
        <dbReference type="EMBL" id="KAK4098423.1"/>
    </source>
</evidence>
<keyword evidence="1" id="KW-0067">ATP-binding</keyword>
<keyword evidence="1" id="KW-0547">Nucleotide-binding</keyword>
<dbReference type="InterPro" id="IPR000719">
    <property type="entry name" value="Prot_kinase_dom"/>
</dbReference>
<dbReference type="Proteomes" id="UP001305647">
    <property type="component" value="Unassembled WGS sequence"/>
</dbReference>
<dbReference type="InterPro" id="IPR017441">
    <property type="entry name" value="Protein_kinase_ATP_BS"/>
</dbReference>
<evidence type="ECO:0000313" key="5">
    <source>
        <dbReference type="Proteomes" id="UP001305647"/>
    </source>
</evidence>
<dbReference type="EMBL" id="MU863659">
    <property type="protein sequence ID" value="KAK4098423.1"/>
    <property type="molecule type" value="Genomic_DNA"/>
</dbReference>
<dbReference type="PROSITE" id="PS00107">
    <property type="entry name" value="PROTEIN_KINASE_ATP"/>
    <property type="match status" value="1"/>
</dbReference>
<proteinExistence type="predicted"/>
<dbReference type="InterPro" id="IPR011009">
    <property type="entry name" value="Kinase-like_dom_sf"/>
</dbReference>
<evidence type="ECO:0000259" key="3">
    <source>
        <dbReference type="PROSITE" id="PS50011"/>
    </source>
</evidence>
<organism evidence="4 5">
    <name type="scientific">Parathielavia hyrcaniae</name>
    <dbReference type="NCBI Taxonomy" id="113614"/>
    <lineage>
        <taxon>Eukaryota</taxon>
        <taxon>Fungi</taxon>
        <taxon>Dikarya</taxon>
        <taxon>Ascomycota</taxon>
        <taxon>Pezizomycotina</taxon>
        <taxon>Sordariomycetes</taxon>
        <taxon>Sordariomycetidae</taxon>
        <taxon>Sordariales</taxon>
        <taxon>Chaetomiaceae</taxon>
        <taxon>Parathielavia</taxon>
    </lineage>
</organism>
<protein>
    <recommendedName>
        <fullName evidence="3">Protein kinase domain-containing protein</fullName>
    </recommendedName>
</protein>
<dbReference type="PANTHER" id="PTHR44305">
    <property type="entry name" value="SI:DKEY-192D15.2-RELATED"/>
    <property type="match status" value="1"/>
</dbReference>
<reference evidence="4" key="2">
    <citation type="submission" date="2023-05" db="EMBL/GenBank/DDBJ databases">
        <authorList>
            <consortium name="Lawrence Berkeley National Laboratory"/>
            <person name="Steindorff A."/>
            <person name="Hensen N."/>
            <person name="Bonometti L."/>
            <person name="Westerberg I."/>
            <person name="Brannstrom I.O."/>
            <person name="Guillou S."/>
            <person name="Cros-Aarteil S."/>
            <person name="Calhoun S."/>
            <person name="Haridas S."/>
            <person name="Kuo A."/>
            <person name="Mondo S."/>
            <person name="Pangilinan J."/>
            <person name="Riley R."/>
            <person name="Labutti K."/>
            <person name="Andreopoulos B."/>
            <person name="Lipzen A."/>
            <person name="Chen C."/>
            <person name="Yanf M."/>
            <person name="Daum C."/>
            <person name="Ng V."/>
            <person name="Clum A."/>
            <person name="Ohm R."/>
            <person name="Martin F."/>
            <person name="Silar P."/>
            <person name="Natvig D."/>
            <person name="Lalanne C."/>
            <person name="Gautier V."/>
            <person name="Ament-Velasquez S.L."/>
            <person name="Kruys A."/>
            <person name="Hutchinson M.I."/>
            <person name="Powell A.J."/>
            <person name="Barry K."/>
            <person name="Miller A.N."/>
            <person name="Grigoriev I.V."/>
            <person name="Debuchy R."/>
            <person name="Gladieux P."/>
            <person name="Thoren M.H."/>
            <person name="Johannesson H."/>
        </authorList>
    </citation>
    <scope>NUCLEOTIDE SEQUENCE</scope>
    <source>
        <strain evidence="4">CBS 757.83</strain>
    </source>
</reference>
<evidence type="ECO:0000256" key="2">
    <source>
        <dbReference type="SAM" id="MobiDB-lite"/>
    </source>
</evidence>
<keyword evidence="5" id="KW-1185">Reference proteome</keyword>
<feature type="binding site" evidence="1">
    <location>
        <position position="141"/>
    </location>
    <ligand>
        <name>ATP</name>
        <dbReference type="ChEBI" id="CHEBI:30616"/>
    </ligand>
</feature>
<sequence length="536" mass="60283">MADAEFREEQQRSSYKFHKYRTLGRFPAKYDEHGRPHPEATAHRDLRRPKRNWIRGPGLFHGLRRLPGAVKLGPAWSVNVGRVGFAHNAAPARVARIWLSNTLWNVSARLERTLGWGGNGIASLFYIDYNNGAPRDYFVAKTCINRTLRAVASVAREKYYQNAYRGALHVAQTRDAPPLTQLAMGALQRELLDGIIYSEYVGRGSLHKVLCQVQANVTRFPNRLLWVIFQCLVQSCIALEYPPVKDRARNLPKDGNGSVVGVFSERVPPECRQAYYEAVTNRTWKHEGSTPGGTGVVHFDIDPQNILVGNTNVGPANDGHALFPVLQLADFGLARVVNLAYVKNGRMRGTVGFLNSKDAMWNFRNMGKPGYFAPEQFSEEWDWVEELPRTENPPHDTAGKYGFKTNLYQFAVVMSILITMHSPALPPYPEEIDIFDPANPLQQIRAWSYGGYLLDDRRWGGVDRELRLMVAQCMCDVPAHRPDLMQLQGAIAEKMANAVWAGADDTPQVRAWVQMMVAQPVPPQAPPGQPALWVDQ</sequence>
<dbReference type="SMART" id="SM00220">
    <property type="entry name" value="S_TKc"/>
    <property type="match status" value="1"/>
</dbReference>
<dbReference type="SUPFAM" id="SSF56112">
    <property type="entry name" value="Protein kinase-like (PK-like)"/>
    <property type="match status" value="1"/>
</dbReference>
<reference evidence="4" key="1">
    <citation type="journal article" date="2023" name="Mol. Phylogenet. Evol.">
        <title>Genome-scale phylogeny and comparative genomics of the fungal order Sordariales.</title>
        <authorList>
            <person name="Hensen N."/>
            <person name="Bonometti L."/>
            <person name="Westerberg I."/>
            <person name="Brannstrom I.O."/>
            <person name="Guillou S."/>
            <person name="Cros-Aarteil S."/>
            <person name="Calhoun S."/>
            <person name="Haridas S."/>
            <person name="Kuo A."/>
            <person name="Mondo S."/>
            <person name="Pangilinan J."/>
            <person name="Riley R."/>
            <person name="LaButti K."/>
            <person name="Andreopoulos B."/>
            <person name="Lipzen A."/>
            <person name="Chen C."/>
            <person name="Yan M."/>
            <person name="Daum C."/>
            <person name="Ng V."/>
            <person name="Clum A."/>
            <person name="Steindorff A."/>
            <person name="Ohm R.A."/>
            <person name="Martin F."/>
            <person name="Silar P."/>
            <person name="Natvig D.O."/>
            <person name="Lalanne C."/>
            <person name="Gautier V."/>
            <person name="Ament-Velasquez S.L."/>
            <person name="Kruys A."/>
            <person name="Hutchinson M.I."/>
            <person name="Powell A.J."/>
            <person name="Barry K."/>
            <person name="Miller A.N."/>
            <person name="Grigoriev I.V."/>
            <person name="Debuchy R."/>
            <person name="Gladieux P."/>
            <person name="Hiltunen Thoren M."/>
            <person name="Johannesson H."/>
        </authorList>
    </citation>
    <scope>NUCLEOTIDE SEQUENCE</scope>
    <source>
        <strain evidence="4">CBS 757.83</strain>
    </source>
</reference>
<feature type="domain" description="Protein kinase" evidence="3">
    <location>
        <begin position="108"/>
        <end position="491"/>
    </location>
</feature>
<accession>A0AAN6PVA1</accession>